<proteinExistence type="inferred from homology"/>
<dbReference type="InterPro" id="IPR001173">
    <property type="entry name" value="Glyco_trans_2-like"/>
</dbReference>
<accession>A0A7X8XXB0</accession>
<keyword evidence="3 6" id="KW-0808">Transferase</keyword>
<organism evidence="6 7">
    <name type="scientific">Flammeovirga agarivorans</name>
    <dbReference type="NCBI Taxonomy" id="2726742"/>
    <lineage>
        <taxon>Bacteria</taxon>
        <taxon>Pseudomonadati</taxon>
        <taxon>Bacteroidota</taxon>
        <taxon>Cytophagia</taxon>
        <taxon>Cytophagales</taxon>
        <taxon>Flammeovirgaceae</taxon>
        <taxon>Flammeovirga</taxon>
    </lineage>
</organism>
<dbReference type="PANTHER" id="PTHR43630:SF1">
    <property type="entry name" value="POLY-BETA-1,6-N-ACETYL-D-GLUCOSAMINE SYNTHASE"/>
    <property type="match status" value="1"/>
</dbReference>
<dbReference type="GO" id="GO:0016757">
    <property type="term" value="F:glycosyltransferase activity"/>
    <property type="evidence" value="ECO:0007669"/>
    <property type="project" value="UniProtKB-KW"/>
</dbReference>
<comment type="similarity">
    <text evidence="1">Belongs to the glycosyltransferase 2 family.</text>
</comment>
<dbReference type="AlphaFoldDB" id="A0A7X8XXB0"/>
<evidence type="ECO:0000313" key="7">
    <source>
        <dbReference type="Proteomes" id="UP000585050"/>
    </source>
</evidence>
<evidence type="ECO:0000256" key="3">
    <source>
        <dbReference type="ARBA" id="ARBA00022679"/>
    </source>
</evidence>
<evidence type="ECO:0000313" key="6">
    <source>
        <dbReference type="EMBL" id="NLR93061.1"/>
    </source>
</evidence>
<name>A0A7X8XXB0_9BACT</name>
<dbReference type="InterPro" id="IPR029044">
    <property type="entry name" value="Nucleotide-diphossugar_trans"/>
</dbReference>
<feature type="domain" description="Glycosyltransferase 2-like" evidence="5">
    <location>
        <begin position="6"/>
        <end position="174"/>
    </location>
</feature>
<dbReference type="Gene3D" id="3.90.550.10">
    <property type="entry name" value="Spore Coat Polysaccharide Biosynthesis Protein SpsA, Chain A"/>
    <property type="match status" value="1"/>
</dbReference>
<reference evidence="6 7" key="1">
    <citation type="submission" date="2020-04" db="EMBL/GenBank/DDBJ databases">
        <title>Flammeovirga sp. SR4, a novel species isolated from seawater.</title>
        <authorList>
            <person name="Wang X."/>
        </authorList>
    </citation>
    <scope>NUCLEOTIDE SEQUENCE [LARGE SCALE GENOMIC DNA]</scope>
    <source>
        <strain evidence="6 7">SR4</strain>
    </source>
</reference>
<dbReference type="PANTHER" id="PTHR43630">
    <property type="entry name" value="POLY-BETA-1,6-N-ACETYL-D-GLUCOSAMINE SYNTHASE"/>
    <property type="match status" value="1"/>
</dbReference>
<dbReference type="RefSeq" id="WP_168883770.1">
    <property type="nucleotide sequence ID" value="NZ_JABAIL010000005.1"/>
</dbReference>
<dbReference type="EMBL" id="JABAIL010000005">
    <property type="protein sequence ID" value="NLR93061.1"/>
    <property type="molecule type" value="Genomic_DNA"/>
</dbReference>
<keyword evidence="4" id="KW-0812">Transmembrane</keyword>
<keyword evidence="7" id="KW-1185">Reference proteome</keyword>
<gene>
    <name evidence="6" type="ORF">HGP29_17745</name>
</gene>
<sequence>MQIEVSILIAARNEEKNIENCLNSLLNQHFNNNVNIELLIGNDDSYDNTKKIVDKFIRQYSHIHCVDVPQNRELKGKINVIDYLSEQAKGKYLLFADADVVYPDQWVETMYISLKSHDIATGVTTVEGKGNWFGFQRLDWLLALKQIEIFSKINIPLTAMGNNMGITRTMFDKIGGVRKLPFTVAEDFAIFQSIISQNGSYEQLYSKKVLAKTVGVDSMDSWLSQRWRWMQGAKKLPIYLVVLNYLNITLYPLLIIISFFNPQFGLLIPTVYCFKMLSLVGIQYQLNEKVDWWSVLLFDLYHTYCYNRLLVYSLFSPPVEWKGRVYNSE</sequence>
<evidence type="ECO:0000259" key="5">
    <source>
        <dbReference type="Pfam" id="PF00535"/>
    </source>
</evidence>
<protein>
    <submittedName>
        <fullName evidence="6">Glycosyltransferase</fullName>
    </submittedName>
</protein>
<feature type="transmembrane region" description="Helical" evidence="4">
    <location>
        <begin position="236"/>
        <end position="260"/>
    </location>
</feature>
<dbReference type="Proteomes" id="UP000585050">
    <property type="component" value="Unassembled WGS sequence"/>
</dbReference>
<dbReference type="SUPFAM" id="SSF53448">
    <property type="entry name" value="Nucleotide-diphospho-sugar transferases"/>
    <property type="match status" value="1"/>
</dbReference>
<keyword evidence="4" id="KW-1133">Transmembrane helix</keyword>
<evidence type="ECO:0000256" key="4">
    <source>
        <dbReference type="SAM" id="Phobius"/>
    </source>
</evidence>
<keyword evidence="4" id="KW-0472">Membrane</keyword>
<evidence type="ECO:0000256" key="2">
    <source>
        <dbReference type="ARBA" id="ARBA00022676"/>
    </source>
</evidence>
<dbReference type="Pfam" id="PF00535">
    <property type="entry name" value="Glycos_transf_2"/>
    <property type="match status" value="1"/>
</dbReference>
<keyword evidence="2" id="KW-0328">Glycosyltransferase</keyword>
<comment type="caution">
    <text evidence="6">The sequence shown here is derived from an EMBL/GenBank/DDBJ whole genome shotgun (WGS) entry which is preliminary data.</text>
</comment>
<evidence type="ECO:0000256" key="1">
    <source>
        <dbReference type="ARBA" id="ARBA00006739"/>
    </source>
</evidence>